<reference evidence="16 17" key="1">
    <citation type="submission" date="2020-12" db="EMBL/GenBank/DDBJ databases">
        <authorList>
            <person name="Awala S.I."/>
            <person name="Gwak J.-H."/>
            <person name="Kim S.-J."/>
            <person name="Rhee S.-K."/>
        </authorList>
    </citation>
    <scope>NUCLEOTIDE SEQUENCE [LARGE SCALE GENOMIC DNA]</scope>
    <source>
        <strain evidence="16 17">IT5</strain>
    </source>
</reference>
<comment type="similarity">
    <text evidence="1 13">Belongs to the DapB family.</text>
</comment>
<dbReference type="PANTHER" id="PTHR20836:SF0">
    <property type="entry name" value="4-HYDROXY-TETRAHYDRODIPICOLINATE REDUCTASE 1, CHLOROPLASTIC-RELATED"/>
    <property type="match status" value="1"/>
</dbReference>
<dbReference type="Gene3D" id="3.30.360.10">
    <property type="entry name" value="Dihydrodipicolinate Reductase, domain 2"/>
    <property type="match status" value="1"/>
</dbReference>
<feature type="binding site" evidence="13">
    <location>
        <begin position="90"/>
        <end position="92"/>
    </location>
    <ligand>
        <name>NAD(+)</name>
        <dbReference type="ChEBI" id="CHEBI:57540"/>
    </ligand>
</feature>
<evidence type="ECO:0000256" key="2">
    <source>
        <dbReference type="ARBA" id="ARBA00022490"/>
    </source>
</evidence>
<keyword evidence="5 13" id="KW-0220">Diaminopimelate biosynthesis</keyword>
<feature type="active site" description="Proton donor/acceptor" evidence="13">
    <location>
        <position position="147"/>
    </location>
</feature>
<feature type="binding site" evidence="13">
    <location>
        <begin position="114"/>
        <end position="117"/>
    </location>
    <ligand>
        <name>NAD(+)</name>
        <dbReference type="ChEBI" id="CHEBI:57540"/>
    </ligand>
</feature>
<protein>
    <recommendedName>
        <fullName evidence="10 13">4-hydroxy-tetrahydrodipicolinate reductase</fullName>
        <shortName evidence="13">HTPA reductase</shortName>
        <ecNumber evidence="10 13">1.17.1.8</ecNumber>
    </recommendedName>
</protein>
<dbReference type="InterPro" id="IPR023940">
    <property type="entry name" value="DHDPR_bac"/>
</dbReference>
<keyword evidence="4 13" id="KW-0521">NADP</keyword>
<dbReference type="InterPro" id="IPR000846">
    <property type="entry name" value="DapB_N"/>
</dbReference>
<comment type="function">
    <text evidence="13">Catalyzes the conversion of 4-hydroxy-tetrahydrodipicolinate (HTPA) to tetrahydrodipicolinate.</text>
</comment>
<dbReference type="EMBL" id="CP065956">
    <property type="protein sequence ID" value="QSR87394.1"/>
    <property type="molecule type" value="Genomic_DNA"/>
</dbReference>
<dbReference type="InterPro" id="IPR022663">
    <property type="entry name" value="DapB_C"/>
</dbReference>
<keyword evidence="8 13" id="KW-0457">Lysine biosynthesis</keyword>
<evidence type="ECO:0000256" key="11">
    <source>
        <dbReference type="ARBA" id="ARBA00049080"/>
    </source>
</evidence>
<feature type="binding site" evidence="13">
    <location>
        <begin position="22"/>
        <end position="27"/>
    </location>
    <ligand>
        <name>NAD(+)</name>
        <dbReference type="ChEBI" id="CHEBI:57540"/>
    </ligand>
</feature>
<comment type="caution">
    <text evidence="13">Was originally thought to be a dihydrodipicolinate reductase (DHDPR), catalyzing the conversion of dihydrodipicolinate to tetrahydrodipicolinate. However, it was shown in E.coli that the substrate of the enzymatic reaction is not dihydrodipicolinate (DHDP) but in fact (2S,4S)-4-hydroxy-2,3,4,5-tetrahydrodipicolinic acid (HTPA), the product released by the DapA-catalyzed reaction.</text>
</comment>
<dbReference type="EC" id="1.17.1.8" evidence="10 13"/>
<dbReference type="Proteomes" id="UP000663088">
    <property type="component" value="Chromosome"/>
</dbReference>
<keyword evidence="17" id="KW-1185">Reference proteome</keyword>
<evidence type="ECO:0000256" key="8">
    <source>
        <dbReference type="ARBA" id="ARBA00023154"/>
    </source>
</evidence>
<feature type="domain" description="Dihydrodipicolinate reductase N-terminal" evidence="14">
    <location>
        <begin position="16"/>
        <end position="117"/>
    </location>
</feature>
<evidence type="ECO:0000256" key="7">
    <source>
        <dbReference type="ARBA" id="ARBA00023027"/>
    </source>
</evidence>
<dbReference type="Pfam" id="PF05173">
    <property type="entry name" value="DapB_C"/>
    <property type="match status" value="1"/>
</dbReference>
<comment type="catalytic activity">
    <reaction evidence="12 13">
        <text>(S)-2,3,4,5-tetrahydrodipicolinate + NAD(+) + H2O = (2S,4S)-4-hydroxy-2,3,4,5-tetrahydrodipicolinate + NADH + H(+)</text>
        <dbReference type="Rhea" id="RHEA:35323"/>
        <dbReference type="ChEBI" id="CHEBI:15377"/>
        <dbReference type="ChEBI" id="CHEBI:15378"/>
        <dbReference type="ChEBI" id="CHEBI:16845"/>
        <dbReference type="ChEBI" id="CHEBI:57540"/>
        <dbReference type="ChEBI" id="CHEBI:57945"/>
        <dbReference type="ChEBI" id="CHEBI:67139"/>
        <dbReference type="EC" id="1.17.1.8"/>
    </reaction>
</comment>
<evidence type="ECO:0000256" key="1">
    <source>
        <dbReference type="ARBA" id="ARBA00006642"/>
    </source>
</evidence>
<comment type="subunit">
    <text evidence="13">Homotetramer.</text>
</comment>
<feature type="binding site" evidence="13">
    <location>
        <position position="49"/>
    </location>
    <ligand>
        <name>NADP(+)</name>
        <dbReference type="ChEBI" id="CHEBI:58349"/>
    </ligand>
</feature>
<evidence type="ECO:0000256" key="9">
    <source>
        <dbReference type="ARBA" id="ARBA00037922"/>
    </source>
</evidence>
<evidence type="ECO:0000256" key="3">
    <source>
        <dbReference type="ARBA" id="ARBA00022605"/>
    </source>
</evidence>
<comment type="catalytic activity">
    <reaction evidence="11 13">
        <text>(S)-2,3,4,5-tetrahydrodipicolinate + NADP(+) + H2O = (2S,4S)-4-hydroxy-2,3,4,5-tetrahydrodipicolinate + NADPH + H(+)</text>
        <dbReference type="Rhea" id="RHEA:35331"/>
        <dbReference type="ChEBI" id="CHEBI:15377"/>
        <dbReference type="ChEBI" id="CHEBI:15378"/>
        <dbReference type="ChEBI" id="CHEBI:16845"/>
        <dbReference type="ChEBI" id="CHEBI:57783"/>
        <dbReference type="ChEBI" id="CHEBI:58349"/>
        <dbReference type="ChEBI" id="CHEBI:67139"/>
        <dbReference type="EC" id="1.17.1.8"/>
    </reaction>
</comment>
<evidence type="ECO:0000259" key="14">
    <source>
        <dbReference type="Pfam" id="PF01113"/>
    </source>
</evidence>
<dbReference type="InterPro" id="IPR036291">
    <property type="entry name" value="NAD(P)-bd_dom_sf"/>
</dbReference>
<feature type="binding site" evidence="13">
    <location>
        <position position="148"/>
    </location>
    <ligand>
        <name>(S)-2,3,4,5-tetrahydrodipicolinate</name>
        <dbReference type="ChEBI" id="CHEBI:16845"/>
    </ligand>
</feature>
<proteinExistence type="inferred from homology"/>
<feature type="binding site" evidence="13">
    <location>
        <begin position="157"/>
        <end position="158"/>
    </location>
    <ligand>
        <name>(S)-2,3,4,5-tetrahydrodipicolinate</name>
        <dbReference type="ChEBI" id="CHEBI:16845"/>
    </ligand>
</feature>
<keyword evidence="2 13" id="KW-0963">Cytoplasm</keyword>
<feature type="binding site" evidence="13">
    <location>
        <position position="48"/>
    </location>
    <ligand>
        <name>NAD(+)</name>
        <dbReference type="ChEBI" id="CHEBI:57540"/>
    </ligand>
</feature>
<keyword evidence="6 13" id="KW-0560">Oxidoreductase</keyword>
<dbReference type="Pfam" id="PF01113">
    <property type="entry name" value="DapB_N"/>
    <property type="match status" value="1"/>
</dbReference>
<dbReference type="GO" id="GO:0008839">
    <property type="term" value="F:4-hydroxy-tetrahydrodipicolinate reductase"/>
    <property type="evidence" value="ECO:0007669"/>
    <property type="project" value="UniProtKB-EC"/>
</dbReference>
<evidence type="ECO:0000313" key="16">
    <source>
        <dbReference type="EMBL" id="QSR87394.1"/>
    </source>
</evidence>
<dbReference type="PIRSF" id="PIRSF000161">
    <property type="entry name" value="DHPR"/>
    <property type="match status" value="1"/>
</dbReference>
<evidence type="ECO:0000256" key="10">
    <source>
        <dbReference type="ARBA" id="ARBA00038983"/>
    </source>
</evidence>
<dbReference type="NCBIfam" id="TIGR00036">
    <property type="entry name" value="dapB"/>
    <property type="match status" value="1"/>
</dbReference>
<dbReference type="InterPro" id="IPR022664">
    <property type="entry name" value="DapB_N_CS"/>
</dbReference>
<keyword evidence="3 13" id="KW-0028">Amino-acid biosynthesis</keyword>
<dbReference type="SUPFAM" id="SSF51735">
    <property type="entry name" value="NAD(P)-binding Rossmann-fold domains"/>
    <property type="match status" value="1"/>
</dbReference>
<dbReference type="SUPFAM" id="SSF55347">
    <property type="entry name" value="Glyceraldehyde-3-phosphate dehydrogenase-like, C-terminal domain"/>
    <property type="match status" value="1"/>
</dbReference>
<gene>
    <name evidence="13 16" type="primary">dapB</name>
    <name evidence="16" type="ORF">EM20IM_03440</name>
</gene>
<evidence type="ECO:0000256" key="12">
    <source>
        <dbReference type="ARBA" id="ARBA00049396"/>
    </source>
</evidence>
<organism evidence="16 17">
    <name type="scientific">Candidatus Methylacidiphilum infernorum</name>
    <dbReference type="NCBI Taxonomy" id="511746"/>
    <lineage>
        <taxon>Bacteria</taxon>
        <taxon>Pseudomonadati</taxon>
        <taxon>Verrucomicrobiota</taxon>
        <taxon>Methylacidiphilae</taxon>
        <taxon>Methylacidiphilales</taxon>
        <taxon>Methylacidiphilaceae</taxon>
        <taxon>Methylacidiphilum (ex Ratnadevi et al. 2023)</taxon>
    </lineage>
</organism>
<dbReference type="PANTHER" id="PTHR20836">
    <property type="entry name" value="DIHYDRODIPICOLINATE REDUCTASE"/>
    <property type="match status" value="1"/>
</dbReference>
<dbReference type="HAMAP" id="MF_00102">
    <property type="entry name" value="DapB"/>
    <property type="match status" value="1"/>
</dbReference>
<evidence type="ECO:0000259" key="15">
    <source>
        <dbReference type="Pfam" id="PF05173"/>
    </source>
</evidence>
<evidence type="ECO:0000256" key="13">
    <source>
        <dbReference type="HAMAP-Rule" id="MF_00102"/>
    </source>
</evidence>
<feature type="active site" description="Proton donor" evidence="13">
    <location>
        <position position="151"/>
    </location>
</feature>
<evidence type="ECO:0000256" key="5">
    <source>
        <dbReference type="ARBA" id="ARBA00022915"/>
    </source>
</evidence>
<name>A0ABX7PWL7_9BACT</name>
<dbReference type="CDD" id="cd02274">
    <property type="entry name" value="DHDPR_N"/>
    <property type="match status" value="1"/>
</dbReference>
<feature type="domain" description="Dihydrodipicolinate reductase C-terminal" evidence="15">
    <location>
        <begin position="120"/>
        <end position="252"/>
    </location>
</feature>
<evidence type="ECO:0000313" key="17">
    <source>
        <dbReference type="Proteomes" id="UP000663088"/>
    </source>
</evidence>
<sequence length="263" mass="28613">MVHETKNPAEGTRAMIRILLTGAGGKMGQTVVQAAALDPEVKIVGLVDKEDKLEDHLAKEVDCIIDFSVHHFSPELVKRATSRSVPLVMGTTGHSPEELAEIKQAAQKIPIVLSPNFSLGINAMEFLVRIASLVLGKSYDKDVIDIHHNTKLDSPSGTAKRLLEVLVEAEEKGNEGLDQKAEKKPRNRLPQVHSIRAGTVVGVHTVMYCGPGEVIEITHRAENRFPFALGSLKAAKWIIGKAPALYSMRDVLGLDRITSVLAL</sequence>
<comment type="subcellular location">
    <subcellularLocation>
        <location evidence="13">Cytoplasm</location>
    </subcellularLocation>
</comment>
<evidence type="ECO:0000256" key="4">
    <source>
        <dbReference type="ARBA" id="ARBA00022857"/>
    </source>
</evidence>
<keyword evidence="7 13" id="KW-0520">NAD</keyword>
<dbReference type="Gene3D" id="3.40.50.720">
    <property type="entry name" value="NAD(P)-binding Rossmann-like Domain"/>
    <property type="match status" value="1"/>
</dbReference>
<comment type="pathway">
    <text evidence="9 13">Amino-acid biosynthesis; L-lysine biosynthesis via DAP pathway; (S)-tetrahydrodipicolinate from L-aspartate: step 4/4.</text>
</comment>
<evidence type="ECO:0000256" key="6">
    <source>
        <dbReference type="ARBA" id="ARBA00023002"/>
    </source>
</evidence>
<accession>A0ABX7PWL7</accession>
<dbReference type="PROSITE" id="PS01298">
    <property type="entry name" value="DAPB"/>
    <property type="match status" value="1"/>
</dbReference>